<protein>
    <submittedName>
        <fullName evidence="1">Uncharacterized protein</fullName>
    </submittedName>
</protein>
<dbReference type="PANTHER" id="PTHR33647">
    <property type="entry name" value="OS01G0793900 PROTEIN"/>
    <property type="match status" value="1"/>
</dbReference>
<gene>
    <name evidence="1" type="ORF">EJB05_16689</name>
</gene>
<dbReference type="Gramene" id="TVU34836">
    <property type="protein sequence ID" value="TVU34836"/>
    <property type="gene ID" value="EJB05_16689"/>
</dbReference>
<reference evidence="1 2" key="1">
    <citation type="journal article" date="2019" name="Sci. Rep.">
        <title>A high-quality genome of Eragrostis curvula grass provides insights into Poaceae evolution and supports new strategies to enhance forage quality.</title>
        <authorList>
            <person name="Carballo J."/>
            <person name="Santos B.A.C.M."/>
            <person name="Zappacosta D."/>
            <person name="Garbus I."/>
            <person name="Selva J.P."/>
            <person name="Gallo C.A."/>
            <person name="Diaz A."/>
            <person name="Albertini E."/>
            <person name="Caccamo M."/>
            <person name="Echenique V."/>
        </authorList>
    </citation>
    <scope>NUCLEOTIDE SEQUENCE [LARGE SCALE GENOMIC DNA]</scope>
    <source>
        <strain evidence="2">cv. Victoria</strain>
        <tissue evidence="1">Leaf</tissue>
    </source>
</reference>
<organism evidence="1 2">
    <name type="scientific">Eragrostis curvula</name>
    <name type="common">weeping love grass</name>
    <dbReference type="NCBI Taxonomy" id="38414"/>
    <lineage>
        <taxon>Eukaryota</taxon>
        <taxon>Viridiplantae</taxon>
        <taxon>Streptophyta</taxon>
        <taxon>Embryophyta</taxon>
        <taxon>Tracheophyta</taxon>
        <taxon>Spermatophyta</taxon>
        <taxon>Magnoliopsida</taxon>
        <taxon>Liliopsida</taxon>
        <taxon>Poales</taxon>
        <taxon>Poaceae</taxon>
        <taxon>PACMAD clade</taxon>
        <taxon>Chloridoideae</taxon>
        <taxon>Eragrostideae</taxon>
        <taxon>Eragrostidinae</taxon>
        <taxon>Eragrostis</taxon>
    </lineage>
</organism>
<evidence type="ECO:0000313" key="2">
    <source>
        <dbReference type="Proteomes" id="UP000324897"/>
    </source>
</evidence>
<dbReference type="OrthoDB" id="610799at2759"/>
<proteinExistence type="predicted"/>
<comment type="caution">
    <text evidence="1">The sequence shown here is derived from an EMBL/GenBank/DDBJ whole genome shotgun (WGS) entry which is preliminary data.</text>
</comment>
<evidence type="ECO:0000313" key="1">
    <source>
        <dbReference type="EMBL" id="TVU34836.1"/>
    </source>
</evidence>
<dbReference type="AlphaFoldDB" id="A0A5J9VFS3"/>
<feature type="non-terminal residue" evidence="1">
    <location>
        <position position="1"/>
    </location>
</feature>
<accession>A0A5J9VFS3</accession>
<dbReference type="Proteomes" id="UP000324897">
    <property type="component" value="Unassembled WGS sequence"/>
</dbReference>
<name>A0A5J9VFS3_9POAL</name>
<dbReference type="PANTHER" id="PTHR33647:SF5">
    <property type="entry name" value="OS01G0793900 PROTEIN"/>
    <property type="match status" value="1"/>
</dbReference>
<sequence>MGNCLKLQRSASWADGHEWEEEEKATVGKGTAASVEKMERVEVKIRVTKRQLQELLEKAGSGTARYGR</sequence>
<keyword evidence="2" id="KW-1185">Reference proteome</keyword>
<dbReference type="EMBL" id="RWGY01000009">
    <property type="protein sequence ID" value="TVU34836.1"/>
    <property type="molecule type" value="Genomic_DNA"/>
</dbReference>